<sequence length="182" mass="21058">MCNDLPTHRPRKRFRSLYAQPLIEQTCGRDIASGTTTSQRSYISGWAKNNEWPKEFFESDKMQHMFSKKKPSAASLRHRNGLEKWTAYRFMKNVYDIWMPTHFKGICSAIDELPLLSEQDLELLHSSEPQVSERSGLPQRLKEQNWAEVHDNQLSPIDLQQITPDGSTQTDTKPPKQKKGKA</sequence>
<dbReference type="PANTHER" id="PTHR42470:SF2">
    <property type="match status" value="1"/>
</dbReference>
<dbReference type="RefSeq" id="XP_007734448.1">
    <property type="nucleotide sequence ID" value="XM_007736258.1"/>
</dbReference>
<feature type="domain" description="DUF7924" evidence="2">
    <location>
        <begin position="64"/>
        <end position="110"/>
    </location>
</feature>
<dbReference type="Pfam" id="PF25545">
    <property type="entry name" value="DUF7924"/>
    <property type="match status" value="1"/>
</dbReference>
<feature type="compositionally biased region" description="Basic and acidic residues" evidence="1">
    <location>
        <begin position="140"/>
        <end position="151"/>
    </location>
</feature>
<comment type="caution">
    <text evidence="3">The sequence shown here is derived from an EMBL/GenBank/DDBJ whole genome shotgun (WGS) entry which is preliminary data.</text>
</comment>
<dbReference type="Proteomes" id="UP000019478">
    <property type="component" value="Unassembled WGS sequence"/>
</dbReference>
<keyword evidence="4" id="KW-1185">Reference proteome</keyword>
<protein>
    <recommendedName>
        <fullName evidence="2">DUF7924 domain-containing protein</fullName>
    </recommendedName>
</protein>
<gene>
    <name evidence="3" type="ORF">A1O3_06138</name>
</gene>
<dbReference type="EMBL" id="AMGY01000005">
    <property type="protein sequence ID" value="EXJ82325.1"/>
    <property type="molecule type" value="Genomic_DNA"/>
</dbReference>
<evidence type="ECO:0000256" key="1">
    <source>
        <dbReference type="SAM" id="MobiDB-lite"/>
    </source>
</evidence>
<dbReference type="InterPro" id="IPR057684">
    <property type="entry name" value="DUF7924"/>
</dbReference>
<name>W9XY61_9EURO</name>
<feature type="region of interest" description="Disordered" evidence="1">
    <location>
        <begin position="126"/>
        <end position="182"/>
    </location>
</feature>
<dbReference type="PANTHER" id="PTHR42470">
    <property type="entry name" value="VAST DOMAIN-CONTAINING PROTEIN"/>
    <property type="match status" value="1"/>
</dbReference>
<dbReference type="HOGENOM" id="CLU_1570929_0_0_1"/>
<dbReference type="STRING" id="1182542.W9XY61"/>
<accession>W9XY61</accession>
<reference evidence="3 4" key="1">
    <citation type="submission" date="2013-03" db="EMBL/GenBank/DDBJ databases">
        <title>The Genome Sequence of Capronia epimyces CBS 606.96.</title>
        <authorList>
            <consortium name="The Broad Institute Genomics Platform"/>
            <person name="Cuomo C."/>
            <person name="de Hoog S."/>
            <person name="Gorbushina A."/>
            <person name="Walker B."/>
            <person name="Young S.K."/>
            <person name="Zeng Q."/>
            <person name="Gargeya S."/>
            <person name="Fitzgerald M."/>
            <person name="Haas B."/>
            <person name="Abouelleil A."/>
            <person name="Allen A.W."/>
            <person name="Alvarado L."/>
            <person name="Arachchi H.M."/>
            <person name="Berlin A.M."/>
            <person name="Chapman S.B."/>
            <person name="Gainer-Dewar J."/>
            <person name="Goldberg J."/>
            <person name="Griggs A."/>
            <person name="Gujja S."/>
            <person name="Hansen M."/>
            <person name="Howarth C."/>
            <person name="Imamovic A."/>
            <person name="Ireland A."/>
            <person name="Larimer J."/>
            <person name="McCowan C."/>
            <person name="Murphy C."/>
            <person name="Pearson M."/>
            <person name="Poon T.W."/>
            <person name="Priest M."/>
            <person name="Roberts A."/>
            <person name="Saif S."/>
            <person name="Shea T."/>
            <person name="Sisk P."/>
            <person name="Sykes S."/>
            <person name="Wortman J."/>
            <person name="Nusbaum C."/>
            <person name="Birren B."/>
        </authorList>
    </citation>
    <scope>NUCLEOTIDE SEQUENCE [LARGE SCALE GENOMIC DNA]</scope>
    <source>
        <strain evidence="3 4">CBS 606.96</strain>
    </source>
</reference>
<evidence type="ECO:0000313" key="3">
    <source>
        <dbReference type="EMBL" id="EXJ82325.1"/>
    </source>
</evidence>
<proteinExistence type="predicted"/>
<dbReference type="AlphaFoldDB" id="W9XY61"/>
<evidence type="ECO:0000313" key="4">
    <source>
        <dbReference type="Proteomes" id="UP000019478"/>
    </source>
</evidence>
<dbReference type="OrthoDB" id="4154852at2759"/>
<organism evidence="3 4">
    <name type="scientific">Capronia epimyces CBS 606.96</name>
    <dbReference type="NCBI Taxonomy" id="1182542"/>
    <lineage>
        <taxon>Eukaryota</taxon>
        <taxon>Fungi</taxon>
        <taxon>Dikarya</taxon>
        <taxon>Ascomycota</taxon>
        <taxon>Pezizomycotina</taxon>
        <taxon>Eurotiomycetes</taxon>
        <taxon>Chaetothyriomycetidae</taxon>
        <taxon>Chaetothyriales</taxon>
        <taxon>Herpotrichiellaceae</taxon>
        <taxon>Capronia</taxon>
    </lineage>
</organism>
<feature type="compositionally biased region" description="Polar residues" evidence="1">
    <location>
        <begin position="152"/>
        <end position="167"/>
    </location>
</feature>
<evidence type="ECO:0000259" key="2">
    <source>
        <dbReference type="Pfam" id="PF25545"/>
    </source>
</evidence>
<dbReference type="GeneID" id="19170248"/>